<dbReference type="SUPFAM" id="SSF53850">
    <property type="entry name" value="Periplasmic binding protein-like II"/>
    <property type="match status" value="1"/>
</dbReference>
<keyword evidence="3" id="KW-1185">Reference proteome</keyword>
<feature type="signal peptide" evidence="1">
    <location>
        <begin position="1"/>
        <end position="23"/>
    </location>
</feature>
<comment type="caution">
    <text evidence="2">The sequence shown here is derived from an EMBL/GenBank/DDBJ whole genome shotgun (WGS) entry which is preliminary data.</text>
</comment>
<gene>
    <name evidence="2" type="ORF">AWU65_15770</name>
</gene>
<dbReference type="PANTHER" id="PTHR43649:SF12">
    <property type="entry name" value="DIACETYLCHITOBIOSE BINDING PROTEIN DASA"/>
    <property type="match status" value="1"/>
</dbReference>
<evidence type="ECO:0000256" key="1">
    <source>
        <dbReference type="SAM" id="SignalP"/>
    </source>
</evidence>
<dbReference type="Proteomes" id="UP000076796">
    <property type="component" value="Unassembled WGS sequence"/>
</dbReference>
<proteinExistence type="predicted"/>
<evidence type="ECO:0000313" key="3">
    <source>
        <dbReference type="Proteomes" id="UP000076796"/>
    </source>
</evidence>
<dbReference type="RefSeq" id="WP_063478775.1">
    <property type="nucleotide sequence ID" value="NZ_CP147845.1"/>
</dbReference>
<protein>
    <submittedName>
        <fullName evidence="2">Sugar ABC transporter substrate-binding protein</fullName>
    </submittedName>
</protein>
<dbReference type="Pfam" id="PF01547">
    <property type="entry name" value="SBP_bac_1"/>
    <property type="match status" value="1"/>
</dbReference>
<dbReference type="PROSITE" id="PS51257">
    <property type="entry name" value="PROKAR_LIPOPROTEIN"/>
    <property type="match status" value="1"/>
</dbReference>
<dbReference type="PANTHER" id="PTHR43649">
    <property type="entry name" value="ARABINOSE-BINDING PROTEIN-RELATED"/>
    <property type="match status" value="1"/>
</dbReference>
<dbReference type="EMBL" id="LWMH01000001">
    <property type="protein sequence ID" value="KZS47280.1"/>
    <property type="molecule type" value="Genomic_DNA"/>
</dbReference>
<dbReference type="AlphaFoldDB" id="A0A163KJI5"/>
<dbReference type="OrthoDB" id="9787283at2"/>
<organism evidence="2 3">
    <name type="scientific">Paenibacillus glucanolyticus</name>
    <dbReference type="NCBI Taxonomy" id="59843"/>
    <lineage>
        <taxon>Bacteria</taxon>
        <taxon>Bacillati</taxon>
        <taxon>Bacillota</taxon>
        <taxon>Bacilli</taxon>
        <taxon>Bacillales</taxon>
        <taxon>Paenibacillaceae</taxon>
        <taxon>Paenibacillus</taxon>
    </lineage>
</organism>
<feature type="chain" id="PRO_5007843697" evidence="1">
    <location>
        <begin position="24"/>
        <end position="541"/>
    </location>
</feature>
<sequence>MKKNPRLFWGKAFLLSLIVVVLAACNDKTGGKEAEVQDKGAMETYAVGDAFKATEPFDLSILYSDQPAYPYKQDWMLFAKLKEMTNVTLKPTIVPMSDYSQKRSLLISSGDAPLVIPKTYPGEESAFVASGAILPISDYIDLMPNFKDKVEKWDMDSELEGLRQEDKKYYVLPGLHEAVWPDYTLIVRKDIFEKHGIAIPTTWDELYTAMKQLKQEYPDVTPFSDRFKFNSTLNIAATGFGTKAGWGFGSGLTYLEDKDEFVYTAATEEYKEMLTYFHKLVAEGLLDKESFTQDDDQAVQKFVSGKSFIINGNSQTVVQHRNDMDKTLGEGKYAISKITVPGGPAGQLMSGSRLENGVMISSKVKESEHFKAILQFIDWLYYSDQGQEFAKWGVEGVTYTKEGGVRKLMDDINYNGLNPKGTKDLRIENGFSGGVFAYGGTTELLQSMFSEEEQQFQKSMSETKTVVKPEPPIPYSVEERERVTLLSTPLKDYTDQNTLKFILGDRDLADYDKFVAELDSQGVGQYLEIANKTYKTYKEQK</sequence>
<name>A0A163KJI5_9BACL</name>
<dbReference type="GeneID" id="97557317"/>
<dbReference type="Gene3D" id="3.40.190.10">
    <property type="entry name" value="Periplasmic binding protein-like II"/>
    <property type="match status" value="2"/>
</dbReference>
<reference evidence="2" key="1">
    <citation type="journal article" date="2016" name="Genome Announc.">
        <title>Draft genomes of two strains of Paenibacillus glucanolyticus with capability to degrade lignocellulose.</title>
        <authorList>
            <person name="Mathews S.L."/>
            <person name="Pawlak J."/>
            <person name="Grunden A.M."/>
        </authorList>
    </citation>
    <scope>NUCLEOTIDE SEQUENCE [LARGE SCALE GENOMIC DNA]</scope>
    <source>
        <strain evidence="2">SLM1</strain>
    </source>
</reference>
<evidence type="ECO:0000313" key="2">
    <source>
        <dbReference type="EMBL" id="KZS47280.1"/>
    </source>
</evidence>
<dbReference type="InterPro" id="IPR050490">
    <property type="entry name" value="Bact_solute-bd_prot1"/>
</dbReference>
<keyword evidence="1" id="KW-0732">Signal</keyword>
<dbReference type="InterPro" id="IPR006059">
    <property type="entry name" value="SBP"/>
</dbReference>
<accession>A0A163KJI5</accession>
<dbReference type="CDD" id="cd13583">
    <property type="entry name" value="PBP2_AlgQ_like_4"/>
    <property type="match status" value="1"/>
</dbReference>
<dbReference type="STRING" id="59843.A3958_15130"/>